<evidence type="ECO:0000256" key="1">
    <source>
        <dbReference type="SAM" id="MobiDB-lite"/>
    </source>
</evidence>
<feature type="non-terminal residue" evidence="2">
    <location>
        <position position="1"/>
    </location>
</feature>
<evidence type="ECO:0000313" key="2">
    <source>
        <dbReference type="EMBL" id="ETN99925.1"/>
    </source>
</evidence>
<sequence length="271" mass="31413">KDDETDGNKTEEKNAKNEWKPFTNDKMEPVSIGRNKDNFWGASTVIGGSKNHLLFITYRPRNIAVFDLHQLQCIKYDTLPSVNSAFYHCFVSKMDNEKDKQSNKQEMILFCRDKGLEVQYDENSNTFYFETLAVCSSMRLLYSYAYVYVNVNDSILFFGGHTPDSDCSKAVHKYSITTKEWIKFEQTLPNPCFACFGIVSSDNKSVHLLGGRSEESSVSMMHMKTDVNEWMKTETALERQWLTEEKERHELEKLKIAIDQVESIVELKKLK</sequence>
<keyword evidence="3" id="KW-1185">Reference proteome</keyword>
<dbReference type="Gene3D" id="2.120.10.80">
    <property type="entry name" value="Kelch-type beta propeller"/>
    <property type="match status" value="1"/>
</dbReference>
<accession>X6LF14</accession>
<proteinExistence type="predicted"/>
<dbReference type="Proteomes" id="UP000023152">
    <property type="component" value="Unassembled WGS sequence"/>
</dbReference>
<comment type="caution">
    <text evidence="2">The sequence shown here is derived from an EMBL/GenBank/DDBJ whole genome shotgun (WGS) entry which is preliminary data.</text>
</comment>
<dbReference type="AlphaFoldDB" id="X6LF14"/>
<dbReference type="InterPro" id="IPR011043">
    <property type="entry name" value="Gal_Oxase/kelch_b-propeller"/>
</dbReference>
<evidence type="ECO:0000313" key="3">
    <source>
        <dbReference type="Proteomes" id="UP000023152"/>
    </source>
</evidence>
<reference evidence="2 3" key="1">
    <citation type="journal article" date="2013" name="Curr. Biol.">
        <title>The Genome of the Foraminiferan Reticulomyxa filosa.</title>
        <authorList>
            <person name="Glockner G."/>
            <person name="Hulsmann N."/>
            <person name="Schleicher M."/>
            <person name="Noegel A.A."/>
            <person name="Eichinger L."/>
            <person name="Gallinger C."/>
            <person name="Pawlowski J."/>
            <person name="Sierra R."/>
            <person name="Euteneuer U."/>
            <person name="Pillet L."/>
            <person name="Moustafa A."/>
            <person name="Platzer M."/>
            <person name="Groth M."/>
            <person name="Szafranski K."/>
            <person name="Schliwa M."/>
        </authorList>
    </citation>
    <scope>NUCLEOTIDE SEQUENCE [LARGE SCALE GENOMIC DNA]</scope>
</reference>
<feature type="non-terminal residue" evidence="2">
    <location>
        <position position="271"/>
    </location>
</feature>
<protein>
    <recommendedName>
        <fullName evidence="4">Kelch motif family protein</fullName>
    </recommendedName>
</protein>
<dbReference type="EMBL" id="ASPP01042490">
    <property type="protein sequence ID" value="ETN99925.1"/>
    <property type="molecule type" value="Genomic_DNA"/>
</dbReference>
<dbReference type="InterPro" id="IPR015915">
    <property type="entry name" value="Kelch-typ_b-propeller"/>
</dbReference>
<feature type="region of interest" description="Disordered" evidence="1">
    <location>
        <begin position="1"/>
        <end position="27"/>
    </location>
</feature>
<name>X6LF14_RETFI</name>
<organism evidence="2 3">
    <name type="scientific">Reticulomyxa filosa</name>
    <dbReference type="NCBI Taxonomy" id="46433"/>
    <lineage>
        <taxon>Eukaryota</taxon>
        <taxon>Sar</taxon>
        <taxon>Rhizaria</taxon>
        <taxon>Retaria</taxon>
        <taxon>Foraminifera</taxon>
        <taxon>Monothalamids</taxon>
        <taxon>Reticulomyxidae</taxon>
        <taxon>Reticulomyxa</taxon>
    </lineage>
</organism>
<gene>
    <name evidence="2" type="ORF">RFI_37542</name>
</gene>
<evidence type="ECO:0008006" key="4">
    <source>
        <dbReference type="Google" id="ProtNLM"/>
    </source>
</evidence>
<dbReference type="SUPFAM" id="SSF50965">
    <property type="entry name" value="Galactose oxidase, central domain"/>
    <property type="match status" value="1"/>
</dbReference>